<feature type="region of interest" description="Disordered" evidence="1">
    <location>
        <begin position="1"/>
        <end position="233"/>
    </location>
</feature>
<dbReference type="Pfam" id="PF23398">
    <property type="entry name" value="FAZ1_cons"/>
    <property type="match status" value="1"/>
</dbReference>
<feature type="domain" description="Flagellar attachment zone protein 1 conserved" evidence="2">
    <location>
        <begin position="297"/>
        <end position="385"/>
    </location>
</feature>
<gene>
    <name evidence="3" type="ORF">LSCM4_04456</name>
</gene>
<feature type="region of interest" description="Disordered" evidence="1">
    <location>
        <begin position="548"/>
        <end position="649"/>
    </location>
</feature>
<name>A0A836HIA7_9TRYP</name>
<feature type="compositionally biased region" description="Low complexity" evidence="1">
    <location>
        <begin position="205"/>
        <end position="220"/>
    </location>
</feature>
<feature type="region of interest" description="Disordered" evidence="1">
    <location>
        <begin position="498"/>
        <end position="529"/>
    </location>
</feature>
<dbReference type="InterPro" id="IPR056614">
    <property type="entry name" value="FAZ1_cons"/>
</dbReference>
<accession>A0A836HIA7</accession>
<feature type="compositionally biased region" description="Low complexity" evidence="1">
    <location>
        <begin position="158"/>
        <end position="178"/>
    </location>
</feature>
<dbReference type="KEGG" id="loi:92360374"/>
<feature type="compositionally biased region" description="Polar residues" evidence="1">
    <location>
        <begin position="1"/>
        <end position="10"/>
    </location>
</feature>
<dbReference type="AlphaFoldDB" id="A0A836HIA7"/>
<dbReference type="RefSeq" id="XP_067062649.1">
    <property type="nucleotide sequence ID" value="XM_067206440.1"/>
</dbReference>
<evidence type="ECO:0000256" key="1">
    <source>
        <dbReference type="SAM" id="MobiDB-lite"/>
    </source>
</evidence>
<feature type="region of interest" description="Disordered" evidence="1">
    <location>
        <begin position="396"/>
        <end position="446"/>
    </location>
</feature>
<reference evidence="3 4" key="1">
    <citation type="submission" date="2021-02" db="EMBL/GenBank/DDBJ databases">
        <title>Leishmania (Mundinia) orientalis Genome sequencing and assembly.</title>
        <authorList>
            <person name="Almutairi H."/>
            <person name="Gatherer D."/>
        </authorList>
    </citation>
    <scope>NUCLEOTIDE SEQUENCE [LARGE SCALE GENOMIC DNA]</scope>
    <source>
        <strain evidence="3">LSCM4</strain>
    </source>
</reference>
<feature type="compositionally biased region" description="Basic and acidic residues" evidence="1">
    <location>
        <begin position="19"/>
        <end position="51"/>
    </location>
</feature>
<dbReference type="GeneID" id="92360374"/>
<feature type="compositionally biased region" description="Polar residues" evidence="1">
    <location>
        <begin position="397"/>
        <end position="406"/>
    </location>
</feature>
<keyword evidence="4" id="KW-1185">Reference proteome</keyword>
<organism evidence="3 4">
    <name type="scientific">Leishmania orientalis</name>
    <dbReference type="NCBI Taxonomy" id="2249476"/>
    <lineage>
        <taxon>Eukaryota</taxon>
        <taxon>Discoba</taxon>
        <taxon>Euglenozoa</taxon>
        <taxon>Kinetoplastea</taxon>
        <taxon>Metakinetoplastina</taxon>
        <taxon>Trypanosomatida</taxon>
        <taxon>Trypanosomatidae</taxon>
        <taxon>Leishmaniinae</taxon>
        <taxon>Leishmania</taxon>
    </lineage>
</organism>
<sequence length="649" mass="69075">MPESTLSSITFREALQSRGRPDDKRRSEESVSISIREEPTVDESSHQRRQNDTSVNIAPDTSTQQDGIDSQTGDELTSKSERSLLYQLEDSRSASRLQSNASPELLFSMPREEGEESAASPSPSRPSGAAALRESAGPAALSNEEDNSEARPRGKPEGAAGASAGAQVSVATADAAAYPPYPPPRRLSRRAAAAAQMSHYRTGAPMTPSSRSPSSTYRPPAQQQRQASSEMQADAALSLVPEGVREPSPETVTFTTWQPDVRTSTISEISLQEEPTAVDDAPAPAPGVPRSEISDAVVTEHSRYFPGREWENVVASSLDRMKQTVASETAAAVGVEVQRVQVMNVEATATGMTCVISVGHAPDMTTSEVDEKLSSCPYEKTMMLLGVHDAHGVGSILDTSEGTSTAGEGPKGSKRAAATQEKSMAKKRKRVNGTQGAEKEAISSGAYSEHASAAYARKKALKGLPLLLVTPRTYQCRLPRPGAEHSMDRLAISYTAGPREATDGLGGSGSGRAPTRCSESIADPAHIPPQHIQRGVAPLVFLPRSNIASPQQQRTKAAPTGGASAHRFNGVEHSADTRSVSRRSHSRSPQQLALAPGVDPAPYEDDYALMTQGVEEVMDDEGANQQQQHTESADEEDFTFSVAAPNPFV</sequence>
<dbReference type="EMBL" id="JAFHLR010000025">
    <property type="protein sequence ID" value="KAG5477238.1"/>
    <property type="molecule type" value="Genomic_DNA"/>
</dbReference>
<evidence type="ECO:0000313" key="3">
    <source>
        <dbReference type="EMBL" id="KAG5477238.1"/>
    </source>
</evidence>
<comment type="caution">
    <text evidence="3">The sequence shown here is derived from an EMBL/GenBank/DDBJ whole genome shotgun (WGS) entry which is preliminary data.</text>
</comment>
<feature type="compositionally biased region" description="Polar residues" evidence="1">
    <location>
        <begin position="221"/>
        <end position="231"/>
    </location>
</feature>
<evidence type="ECO:0000313" key="4">
    <source>
        <dbReference type="Proteomes" id="UP000674143"/>
    </source>
</evidence>
<feature type="region of interest" description="Disordered" evidence="1">
    <location>
        <begin position="269"/>
        <end position="290"/>
    </location>
</feature>
<proteinExistence type="predicted"/>
<feature type="compositionally biased region" description="Low complexity" evidence="1">
    <location>
        <begin position="117"/>
        <end position="131"/>
    </location>
</feature>
<protein>
    <recommendedName>
        <fullName evidence="2">Flagellar attachment zone protein 1 conserved domain-containing protein</fullName>
    </recommendedName>
</protein>
<evidence type="ECO:0000259" key="2">
    <source>
        <dbReference type="Pfam" id="PF23398"/>
    </source>
</evidence>
<feature type="compositionally biased region" description="Polar residues" evidence="1">
    <location>
        <begin position="52"/>
        <end position="75"/>
    </location>
</feature>
<dbReference type="Proteomes" id="UP000674143">
    <property type="component" value="Chromosome 25"/>
</dbReference>